<dbReference type="STRING" id="3088.A0A383VV21"/>
<feature type="compositionally biased region" description="Low complexity" evidence="1">
    <location>
        <begin position="149"/>
        <end position="166"/>
    </location>
</feature>
<dbReference type="Gene3D" id="3.10.310.70">
    <property type="match status" value="1"/>
</dbReference>
<dbReference type="GO" id="GO:0016810">
    <property type="term" value="F:hydrolase activity, acting on carbon-nitrogen (but not peptide) bonds"/>
    <property type="evidence" value="ECO:0007669"/>
    <property type="project" value="InterPro"/>
</dbReference>
<evidence type="ECO:0000256" key="1">
    <source>
        <dbReference type="SAM" id="MobiDB-lite"/>
    </source>
</evidence>
<evidence type="ECO:0000313" key="5">
    <source>
        <dbReference type="Proteomes" id="UP000256970"/>
    </source>
</evidence>
<feature type="chain" id="PRO_5016565934" description="Amidohydrolase 3 domain-containing protein" evidence="2">
    <location>
        <begin position="22"/>
        <end position="767"/>
    </location>
</feature>
<feature type="signal peptide" evidence="2">
    <location>
        <begin position="1"/>
        <end position="21"/>
    </location>
</feature>
<keyword evidence="2" id="KW-0732">Signal</keyword>
<dbReference type="PANTHER" id="PTHR22642:SF2">
    <property type="entry name" value="PROTEIN LONG AFTER FAR-RED 3"/>
    <property type="match status" value="1"/>
</dbReference>
<feature type="compositionally biased region" description="Low complexity" evidence="1">
    <location>
        <begin position="645"/>
        <end position="656"/>
    </location>
</feature>
<feature type="region of interest" description="Disordered" evidence="1">
    <location>
        <begin position="37"/>
        <end position="112"/>
    </location>
</feature>
<dbReference type="CDD" id="cd01300">
    <property type="entry name" value="YtcJ_like"/>
    <property type="match status" value="1"/>
</dbReference>
<feature type="compositionally biased region" description="Low complexity" evidence="1">
    <location>
        <begin position="66"/>
        <end position="112"/>
    </location>
</feature>
<dbReference type="Proteomes" id="UP000256970">
    <property type="component" value="Unassembled WGS sequence"/>
</dbReference>
<dbReference type="Pfam" id="PF07969">
    <property type="entry name" value="Amidohydro_3"/>
    <property type="match status" value="1"/>
</dbReference>
<feature type="region of interest" description="Disordered" evidence="1">
    <location>
        <begin position="146"/>
        <end position="166"/>
    </location>
</feature>
<evidence type="ECO:0000313" key="4">
    <source>
        <dbReference type="EMBL" id="SZX68256.1"/>
    </source>
</evidence>
<organism evidence="4 5">
    <name type="scientific">Tetradesmus obliquus</name>
    <name type="common">Green alga</name>
    <name type="synonym">Acutodesmus obliquus</name>
    <dbReference type="NCBI Taxonomy" id="3088"/>
    <lineage>
        <taxon>Eukaryota</taxon>
        <taxon>Viridiplantae</taxon>
        <taxon>Chlorophyta</taxon>
        <taxon>core chlorophytes</taxon>
        <taxon>Chlorophyceae</taxon>
        <taxon>CS clade</taxon>
        <taxon>Sphaeropleales</taxon>
        <taxon>Scenedesmaceae</taxon>
        <taxon>Tetradesmus</taxon>
    </lineage>
</organism>
<dbReference type="InterPro" id="IPR011059">
    <property type="entry name" value="Metal-dep_hydrolase_composite"/>
</dbReference>
<dbReference type="EMBL" id="FNXT01000847">
    <property type="protein sequence ID" value="SZX68256.1"/>
    <property type="molecule type" value="Genomic_DNA"/>
</dbReference>
<reference evidence="4 5" key="1">
    <citation type="submission" date="2016-10" db="EMBL/GenBank/DDBJ databases">
        <authorList>
            <person name="Cai Z."/>
        </authorList>
    </citation>
    <scope>NUCLEOTIDE SEQUENCE [LARGE SCALE GENOMIC DNA]</scope>
</reference>
<feature type="domain" description="Amidohydrolase 3" evidence="3">
    <location>
        <begin position="201"/>
        <end position="744"/>
    </location>
</feature>
<dbReference type="SUPFAM" id="SSF51338">
    <property type="entry name" value="Composite domain of metallo-dependent hydrolases"/>
    <property type="match status" value="1"/>
</dbReference>
<dbReference type="InterPro" id="IPR032466">
    <property type="entry name" value="Metal_Hydrolase"/>
</dbReference>
<accession>A0A383VV21</accession>
<dbReference type="SUPFAM" id="SSF51556">
    <property type="entry name" value="Metallo-dependent hydrolases"/>
    <property type="match status" value="1"/>
</dbReference>
<dbReference type="Gene3D" id="3.20.20.140">
    <property type="entry name" value="Metal-dependent hydrolases"/>
    <property type="match status" value="1"/>
</dbReference>
<proteinExistence type="predicted"/>
<evidence type="ECO:0000256" key="2">
    <source>
        <dbReference type="SAM" id="SignalP"/>
    </source>
</evidence>
<keyword evidence="5" id="KW-1185">Reference proteome</keyword>
<dbReference type="PANTHER" id="PTHR22642">
    <property type="entry name" value="IMIDAZOLONEPROPIONASE"/>
    <property type="match status" value="1"/>
</dbReference>
<sequence length="767" mass="78844">MALTLGSSLLFTASLLVAACALFWPQLETLYLQSHHASVNRTGSSGTKCPLGYEGPMPADHPPTGQQQQQQRQQQQQQQQRRQQQQGLGPVLAGATPLPAPAAAAAAGGSSSGPQHVFVNGHIWTANPEVPWASHMSMDAASGEITHLAGTPSSSSCTPPGSSSSPAAAAAAAAAGSCKAAGADDAAAAAAAAAAPAGSTVVDLQGAFVMPGFVDPHVHLIFGGLSLSQINLRGASSRQEVAARVAAAAAAAADGAWLLGGGWSEADWGGGLPDASWLDEASGAHPVFLTRMDSHMALVNTAALQLAGLLHAPDAAGSGCGCSCGGDAAADAAGVDKDPVTGRPTGLLREHAMVAMRGIIPSPSLQERKAALAAAAGYLLSRGVTAVGDMGWGVFGAAEETWTDLEEVYDAAAAAGELPIRVSSYVPLRSWQRAAQRLASNGSHHASGRLIWGGVKDFADGSLGSSTALFWRPYSDDVSGSTTGMRLIEVEELQQLVQGAAGAGLQVAIHAIGDRAVDEVLEAFEQLEECSDADQQQQQQCVQHRIEHVQHISSAVSAAKLAVLRLHAVPNPQHLISDRSMLLRKLGAERAGPGRSHAYRTLASMGVSIGFASDWPIVEVDPLASVYASVFRKAPPQAHQDKQVSAGQQGSSSSTEPQPPAPPEEQPWAPEEAMPLEVALQLHTATAATVARLDRWAGQLKAGLRGDFVVLDRSPFEGMDEDGGGGFAAGVPRVVKTYVDGRCAFGCDDGDVAGDVQAAAAAVADSR</sequence>
<feature type="compositionally biased region" description="Polar residues" evidence="1">
    <location>
        <begin position="37"/>
        <end position="47"/>
    </location>
</feature>
<evidence type="ECO:0000259" key="3">
    <source>
        <dbReference type="Pfam" id="PF07969"/>
    </source>
</evidence>
<protein>
    <recommendedName>
        <fullName evidence="3">Amidohydrolase 3 domain-containing protein</fullName>
    </recommendedName>
</protein>
<gene>
    <name evidence="4" type="ORF">BQ4739_LOCUS8624</name>
</gene>
<dbReference type="Gene3D" id="2.30.40.10">
    <property type="entry name" value="Urease, subunit C, domain 1"/>
    <property type="match status" value="1"/>
</dbReference>
<name>A0A383VV21_TETOB</name>
<feature type="region of interest" description="Disordered" evidence="1">
    <location>
        <begin position="637"/>
        <end position="668"/>
    </location>
</feature>
<dbReference type="AlphaFoldDB" id="A0A383VV21"/>
<dbReference type="InterPro" id="IPR033932">
    <property type="entry name" value="YtcJ-like"/>
</dbReference>
<dbReference type="InterPro" id="IPR013108">
    <property type="entry name" value="Amidohydro_3"/>
</dbReference>